<evidence type="ECO:0000256" key="4">
    <source>
        <dbReference type="SAM" id="SignalP"/>
    </source>
</evidence>
<evidence type="ECO:0000256" key="1">
    <source>
        <dbReference type="SAM" id="Coils"/>
    </source>
</evidence>
<evidence type="ECO:0000256" key="2">
    <source>
        <dbReference type="SAM" id="MobiDB-lite"/>
    </source>
</evidence>
<keyword evidence="3" id="KW-0812">Transmembrane</keyword>
<evidence type="ECO:0000313" key="6">
    <source>
        <dbReference type="Proteomes" id="UP000823775"/>
    </source>
</evidence>
<keyword evidence="6" id="KW-1185">Reference proteome</keyword>
<proteinExistence type="predicted"/>
<feature type="chain" id="PRO_5045561446" evidence="4">
    <location>
        <begin position="26"/>
        <end position="442"/>
    </location>
</feature>
<dbReference type="PANTHER" id="PTHR34360">
    <property type="entry name" value="OS08G0519400 PROTEIN"/>
    <property type="match status" value="1"/>
</dbReference>
<dbReference type="EMBL" id="JACEIK010006058">
    <property type="protein sequence ID" value="MCE2054994.1"/>
    <property type="molecule type" value="Genomic_DNA"/>
</dbReference>
<dbReference type="Gene3D" id="1.10.287.1490">
    <property type="match status" value="1"/>
</dbReference>
<evidence type="ECO:0000313" key="5">
    <source>
        <dbReference type="EMBL" id="MCE2054994.1"/>
    </source>
</evidence>
<organism evidence="5 6">
    <name type="scientific">Datura stramonium</name>
    <name type="common">Jimsonweed</name>
    <name type="synonym">Common thornapple</name>
    <dbReference type="NCBI Taxonomy" id="4076"/>
    <lineage>
        <taxon>Eukaryota</taxon>
        <taxon>Viridiplantae</taxon>
        <taxon>Streptophyta</taxon>
        <taxon>Embryophyta</taxon>
        <taxon>Tracheophyta</taxon>
        <taxon>Spermatophyta</taxon>
        <taxon>Magnoliopsida</taxon>
        <taxon>eudicotyledons</taxon>
        <taxon>Gunneridae</taxon>
        <taxon>Pentapetalae</taxon>
        <taxon>asterids</taxon>
        <taxon>lamiids</taxon>
        <taxon>Solanales</taxon>
        <taxon>Solanaceae</taxon>
        <taxon>Solanoideae</taxon>
        <taxon>Datureae</taxon>
        <taxon>Datura</taxon>
    </lineage>
</organism>
<feature type="compositionally biased region" description="Basic residues" evidence="2">
    <location>
        <begin position="431"/>
        <end position="442"/>
    </location>
</feature>
<dbReference type="PANTHER" id="PTHR34360:SF8">
    <property type="entry name" value="TROPOMYOSIN-LIKE"/>
    <property type="match status" value="1"/>
</dbReference>
<keyword evidence="1" id="KW-0175">Coiled coil</keyword>
<sequence>MASSLRVIIFSVFFFIALIFTQIKAEAEPSVDDEVEVVQSHISSSAELDHLKSKIQSLESNVEATAMELKQKDEVIAGKEDMIKEKSEAIASLLAQIASLEKKSTLDAEEKVKKAHARVAQLENQVETLKKEVDMKNKEKKELGTQINEAEKRVTELNSKVEKLEKTVDEQKAKLRKTERALQIAEEEMIRARSEATSKAQQLEEVHGAWLPPWLAVRLTHLQLLLEKHGKPAMDIVMQKANEKKAQAETWAAPHVETIKTQWIPVAKEKWLVISTTAEPHVQLLTTRALEIYETSKGAITPHIVKVQELATPHVQEIKKFSKPYMDSVATAAKPHVEKVRIAAKPYTEVAVHHYGKFLEVATTYHNQLQGTVKETLENHDLTRSLATKELVWFAASALLAFPVIILIKFLSAMLCTKTKESDHTSNSPNSRRKAKRGHLDK</sequence>
<dbReference type="SUPFAM" id="SSF58113">
    <property type="entry name" value="Apolipoprotein A-I"/>
    <property type="match status" value="1"/>
</dbReference>
<accession>A0ABS8W2E8</accession>
<keyword evidence="3" id="KW-1133">Transmembrane helix</keyword>
<comment type="caution">
    <text evidence="5">The sequence shown here is derived from an EMBL/GenBank/DDBJ whole genome shotgun (WGS) entry which is preliminary data.</text>
</comment>
<gene>
    <name evidence="5" type="ORF">HAX54_041759</name>
</gene>
<evidence type="ECO:0000256" key="3">
    <source>
        <dbReference type="SAM" id="Phobius"/>
    </source>
</evidence>
<keyword evidence="4" id="KW-0732">Signal</keyword>
<feature type="signal peptide" evidence="4">
    <location>
        <begin position="1"/>
        <end position="25"/>
    </location>
</feature>
<feature type="transmembrane region" description="Helical" evidence="3">
    <location>
        <begin position="391"/>
        <end position="411"/>
    </location>
</feature>
<keyword evidence="3" id="KW-0472">Membrane</keyword>
<dbReference type="Proteomes" id="UP000823775">
    <property type="component" value="Unassembled WGS sequence"/>
</dbReference>
<name>A0ABS8W2E8_DATST</name>
<feature type="region of interest" description="Disordered" evidence="2">
    <location>
        <begin position="421"/>
        <end position="442"/>
    </location>
</feature>
<protein>
    <submittedName>
        <fullName evidence="5">Uncharacterized protein</fullName>
    </submittedName>
</protein>
<reference evidence="5 6" key="1">
    <citation type="journal article" date="2021" name="BMC Genomics">
        <title>Datura genome reveals duplications of psychoactive alkaloid biosynthetic genes and high mutation rate following tissue culture.</title>
        <authorList>
            <person name="Rajewski A."/>
            <person name="Carter-House D."/>
            <person name="Stajich J."/>
            <person name="Litt A."/>
        </authorList>
    </citation>
    <scope>NUCLEOTIDE SEQUENCE [LARGE SCALE GENOMIC DNA]</scope>
    <source>
        <strain evidence="5">AR-01</strain>
    </source>
</reference>
<feature type="coiled-coil region" evidence="1">
    <location>
        <begin position="48"/>
        <end position="206"/>
    </location>
</feature>